<dbReference type="InterPro" id="IPR001254">
    <property type="entry name" value="Trypsin_dom"/>
</dbReference>
<dbReference type="InterPro" id="IPR050430">
    <property type="entry name" value="Peptidase_S1"/>
</dbReference>
<dbReference type="InterPro" id="IPR013783">
    <property type="entry name" value="Ig-like_fold"/>
</dbReference>
<dbReference type="InterPro" id="IPR001314">
    <property type="entry name" value="Peptidase_S1A"/>
</dbReference>
<protein>
    <submittedName>
        <fullName evidence="11">Trypsin-like serine protease</fullName>
        <ecNumber evidence="11">3.4.21.-</ecNumber>
    </submittedName>
</protein>
<dbReference type="Gene3D" id="2.40.10.10">
    <property type="entry name" value="Trypsin-like serine proteases"/>
    <property type="match status" value="1"/>
</dbReference>
<name>A0ABY5LFJ5_9VIBR</name>
<keyword evidence="8" id="KW-0720">Serine protease</keyword>
<feature type="domain" description="Peptidase S1" evidence="10">
    <location>
        <begin position="30"/>
        <end position="271"/>
    </location>
</feature>
<dbReference type="PANTHER" id="PTHR24276">
    <property type="entry name" value="POLYSERASE-RELATED"/>
    <property type="match status" value="1"/>
</dbReference>
<gene>
    <name evidence="11" type="ORF">NP165_07275</name>
</gene>
<keyword evidence="12" id="KW-1185">Reference proteome</keyword>
<dbReference type="PRINTS" id="PR00722">
    <property type="entry name" value="CHYMOTRYPSIN"/>
</dbReference>
<keyword evidence="8" id="KW-0645">Protease</keyword>
<sequence>MIRWPISPFIASATCLLTATSVAQDISPRIIDGTTATSNDWPYMTALVAKGASAYEGQFCGASYIGDHYILTAAHCVENVSKDDFDVIVGINNLNNELNEGVRLPAQQFYIHPDYDSDSLVNDIAIIELPRVLTTNEAIPVQLADANTRAATPVGASMTVAGWGSTTPEYGNHTTSAQLLEVTVPMVDQGTCATAFRGVSSDVDSENFCAGNSFEGHDSCRGDSGGPLVLGNSGTQLGIVSFGSMRCGDASSYGVYTNISKYVEWIDQITSGLSYSQYSFAGYTGLGSSSHDFTFTNLSADALTYTSAQPWFDNTFITENSCATKGTLNKGESCVVRVSFNAQMYGAEYLGITFNYQQNGQSRSVDSGARYEVAMQASSELSEVFSLEGVTVYTNDKPWQAASSGIRTAPITHNERSTVIFDDLSPGHYELKVRVSSESADPLSIYINGVEYYGVGGQFTDEVQVYLPAVRNRIKFEYHKDGSIDEGEDAAYLLSFRKVANPSATSGLKRIEGGGGSFGWLSLLVLLPLLRRNK</sequence>
<dbReference type="PROSITE" id="PS00135">
    <property type="entry name" value="TRYPSIN_SER"/>
    <property type="match status" value="1"/>
</dbReference>
<comment type="subcellular location">
    <subcellularLocation>
        <location evidence="1">Cell projection</location>
        <location evidence="1">Cilium</location>
    </subcellularLocation>
    <subcellularLocation>
        <location evidence="2">Cytoplasm</location>
    </subcellularLocation>
</comment>
<evidence type="ECO:0000259" key="10">
    <source>
        <dbReference type="PROSITE" id="PS50240"/>
    </source>
</evidence>
<dbReference type="EC" id="3.4.21.-" evidence="11"/>
<dbReference type="InterPro" id="IPR043504">
    <property type="entry name" value="Peptidase_S1_PA_chymotrypsin"/>
</dbReference>
<comment type="similarity">
    <text evidence="3">Belongs to the peptidase S1 family.</text>
</comment>
<dbReference type="PROSITE" id="PS50240">
    <property type="entry name" value="TRYPSIN_DOM"/>
    <property type="match status" value="1"/>
</dbReference>
<dbReference type="SUPFAM" id="SSF50494">
    <property type="entry name" value="Trypsin-like serine proteases"/>
    <property type="match status" value="1"/>
</dbReference>
<keyword evidence="6" id="KW-1015">Disulfide bond</keyword>
<dbReference type="InterPro" id="IPR020008">
    <property type="entry name" value="GlyGly_CTERM"/>
</dbReference>
<dbReference type="PANTHER" id="PTHR24276:SF98">
    <property type="entry name" value="FI18310P1-RELATED"/>
    <property type="match status" value="1"/>
</dbReference>
<dbReference type="SMART" id="SM00020">
    <property type="entry name" value="Tryp_SPc"/>
    <property type="match status" value="1"/>
</dbReference>
<evidence type="ECO:0000256" key="2">
    <source>
        <dbReference type="ARBA" id="ARBA00004496"/>
    </source>
</evidence>
<dbReference type="InterPro" id="IPR033116">
    <property type="entry name" value="TRYPSIN_SER"/>
</dbReference>
<feature type="chain" id="PRO_5046093533" evidence="9">
    <location>
        <begin position="24"/>
        <end position="534"/>
    </location>
</feature>
<dbReference type="Pfam" id="PF22544">
    <property type="entry name" value="HYDIN_VesB_CFA65-like_Ig"/>
    <property type="match status" value="1"/>
</dbReference>
<reference evidence="11" key="1">
    <citation type="submission" date="2022-07" db="EMBL/GenBank/DDBJ databases">
        <title>Complete genome of Vibrio japonicus strain JCM 31412T and phylogenomic assessment of the Nereis clade of the genus Vibrio.</title>
        <authorList>
            <person name="Shlafstein M.D."/>
            <person name="Emsley S.A."/>
            <person name="Ushijima B."/>
            <person name="Videau P."/>
            <person name="Saw J.H."/>
        </authorList>
    </citation>
    <scope>NUCLEOTIDE SEQUENCE</scope>
    <source>
        <strain evidence="11">JCM 31412</strain>
    </source>
</reference>
<evidence type="ECO:0000256" key="1">
    <source>
        <dbReference type="ARBA" id="ARBA00004138"/>
    </source>
</evidence>
<dbReference type="InterPro" id="IPR009003">
    <property type="entry name" value="Peptidase_S1_PA"/>
</dbReference>
<accession>A0ABY5LFJ5</accession>
<dbReference type="EMBL" id="CP102096">
    <property type="protein sequence ID" value="UUM29527.1"/>
    <property type="molecule type" value="Genomic_DNA"/>
</dbReference>
<keyword evidence="5" id="KW-0969">Cilium</keyword>
<dbReference type="Proteomes" id="UP001058602">
    <property type="component" value="Chromosome 1"/>
</dbReference>
<dbReference type="Gene3D" id="2.60.40.10">
    <property type="entry name" value="Immunoglobulins"/>
    <property type="match status" value="1"/>
</dbReference>
<keyword evidence="9" id="KW-0732">Signal</keyword>
<dbReference type="InterPro" id="IPR053879">
    <property type="entry name" value="HYDIN_VesB_CFA65-like_Ig"/>
</dbReference>
<keyword evidence="4" id="KW-0963">Cytoplasm</keyword>
<evidence type="ECO:0000313" key="12">
    <source>
        <dbReference type="Proteomes" id="UP001058602"/>
    </source>
</evidence>
<dbReference type="NCBIfam" id="TIGR03501">
    <property type="entry name" value="GlyGly_CTERM"/>
    <property type="match status" value="1"/>
</dbReference>
<keyword evidence="7" id="KW-0966">Cell projection</keyword>
<evidence type="ECO:0000313" key="11">
    <source>
        <dbReference type="EMBL" id="UUM29527.1"/>
    </source>
</evidence>
<organism evidence="11 12">
    <name type="scientific">Vibrio japonicus</name>
    <dbReference type="NCBI Taxonomy" id="1824638"/>
    <lineage>
        <taxon>Bacteria</taxon>
        <taxon>Pseudomonadati</taxon>
        <taxon>Pseudomonadota</taxon>
        <taxon>Gammaproteobacteria</taxon>
        <taxon>Vibrionales</taxon>
        <taxon>Vibrionaceae</taxon>
        <taxon>Vibrio</taxon>
    </lineage>
</organism>
<dbReference type="PROSITE" id="PS00134">
    <property type="entry name" value="TRYPSIN_HIS"/>
    <property type="match status" value="1"/>
</dbReference>
<evidence type="ECO:0000256" key="6">
    <source>
        <dbReference type="ARBA" id="ARBA00023157"/>
    </source>
</evidence>
<evidence type="ECO:0000256" key="9">
    <source>
        <dbReference type="SAM" id="SignalP"/>
    </source>
</evidence>
<dbReference type="GO" id="GO:0016787">
    <property type="term" value="F:hydrolase activity"/>
    <property type="evidence" value="ECO:0007669"/>
    <property type="project" value="UniProtKB-KW"/>
</dbReference>
<dbReference type="CDD" id="cd00190">
    <property type="entry name" value="Tryp_SPc"/>
    <property type="match status" value="1"/>
</dbReference>
<evidence type="ECO:0000256" key="7">
    <source>
        <dbReference type="ARBA" id="ARBA00023273"/>
    </source>
</evidence>
<evidence type="ECO:0000256" key="5">
    <source>
        <dbReference type="ARBA" id="ARBA00023069"/>
    </source>
</evidence>
<dbReference type="Pfam" id="PF00089">
    <property type="entry name" value="Trypsin"/>
    <property type="match status" value="1"/>
</dbReference>
<keyword evidence="8 11" id="KW-0378">Hydrolase</keyword>
<proteinExistence type="inferred from homology"/>
<feature type="signal peptide" evidence="9">
    <location>
        <begin position="1"/>
        <end position="23"/>
    </location>
</feature>
<dbReference type="RefSeq" id="WP_257083317.1">
    <property type="nucleotide sequence ID" value="NZ_CP102096.1"/>
</dbReference>
<evidence type="ECO:0000256" key="8">
    <source>
        <dbReference type="RuleBase" id="RU363034"/>
    </source>
</evidence>
<evidence type="ECO:0000256" key="3">
    <source>
        <dbReference type="ARBA" id="ARBA00007664"/>
    </source>
</evidence>
<dbReference type="InterPro" id="IPR018114">
    <property type="entry name" value="TRYPSIN_HIS"/>
</dbReference>
<evidence type="ECO:0000256" key="4">
    <source>
        <dbReference type="ARBA" id="ARBA00022490"/>
    </source>
</evidence>